<dbReference type="Proteomes" id="UP000002675">
    <property type="component" value="Chromosome II"/>
</dbReference>
<accession>Q7MD56</accession>
<sequence length="83" mass="8925">MPLLTIVAPTLVYMEPISPFAYAAAGSVVTNARVIKESFFIIDTAFVVHLPSGKSVPCLFLNTLLSKKQSAFHTKSLGGLTKK</sequence>
<protein>
    <submittedName>
        <fullName evidence="1">Uncharacterized protein</fullName>
    </submittedName>
</protein>
<reference evidence="1 2" key="1">
    <citation type="journal article" date="2003" name="Genome Res.">
        <title>Comparative genome analysis of Vibrio vulnificus, a marine pathogen.</title>
        <authorList>
            <person name="Chen C.Y."/>
            <person name="Wu K.M."/>
            <person name="Chang Y.C."/>
            <person name="Chang C.H."/>
            <person name="Tsai H.C."/>
            <person name="Liao T.L."/>
            <person name="Liu Y.M."/>
            <person name="Chen H.J."/>
            <person name="Shen A.B."/>
            <person name="Li J.C."/>
            <person name="Su T.L."/>
            <person name="Shao C.P."/>
            <person name="Lee C.T."/>
            <person name="Hor L.I."/>
            <person name="Tsai S.F."/>
        </authorList>
    </citation>
    <scope>NUCLEOTIDE SEQUENCE [LARGE SCALE GENOMIC DNA]</scope>
    <source>
        <strain evidence="1 2">YJ016</strain>
    </source>
</reference>
<dbReference type="HOGENOM" id="CLU_2541696_0_0_6"/>
<gene>
    <name evidence="1" type="ordered locus">VVA1181</name>
</gene>
<dbReference type="EMBL" id="BA000038">
    <property type="protein sequence ID" value="BAC97206.1"/>
    <property type="molecule type" value="Genomic_DNA"/>
</dbReference>
<organism evidence="1 2">
    <name type="scientific">Vibrio vulnificus (strain YJ016)</name>
    <dbReference type="NCBI Taxonomy" id="196600"/>
    <lineage>
        <taxon>Bacteria</taxon>
        <taxon>Pseudomonadati</taxon>
        <taxon>Pseudomonadota</taxon>
        <taxon>Gammaproteobacteria</taxon>
        <taxon>Vibrionales</taxon>
        <taxon>Vibrionaceae</taxon>
        <taxon>Vibrio</taxon>
    </lineage>
</organism>
<name>Q7MD56_VIBVY</name>
<dbReference type="KEGG" id="vvy:VVA1181"/>
<evidence type="ECO:0000313" key="1">
    <source>
        <dbReference type="EMBL" id="BAC97206.1"/>
    </source>
</evidence>
<proteinExistence type="predicted"/>
<evidence type="ECO:0000313" key="2">
    <source>
        <dbReference type="Proteomes" id="UP000002675"/>
    </source>
</evidence>
<dbReference type="AlphaFoldDB" id="Q7MD56"/>